<dbReference type="InterPro" id="IPR036034">
    <property type="entry name" value="PDZ_sf"/>
</dbReference>
<keyword evidence="5" id="KW-0472">Membrane</keyword>
<reference evidence="7" key="2">
    <citation type="journal article" date="2021" name="Microbiome">
        <title>Successional dynamics and alternative stable states in a saline activated sludge microbial community over 9 years.</title>
        <authorList>
            <person name="Wang Y."/>
            <person name="Ye J."/>
            <person name="Ju F."/>
            <person name="Liu L."/>
            <person name="Boyd J.A."/>
            <person name="Deng Y."/>
            <person name="Parks D.H."/>
            <person name="Jiang X."/>
            <person name="Yin X."/>
            <person name="Woodcroft B.J."/>
            <person name="Tyson G.W."/>
            <person name="Hugenholtz P."/>
            <person name="Polz M.F."/>
            <person name="Zhang T."/>
        </authorList>
    </citation>
    <scope>NUCLEOTIDE SEQUENCE</scope>
    <source>
        <strain evidence="7">HKST-UBA17</strain>
    </source>
</reference>
<gene>
    <name evidence="7" type="ORF">KC685_01805</name>
</gene>
<feature type="transmembrane region" description="Helical" evidence="5">
    <location>
        <begin position="61"/>
        <end position="86"/>
    </location>
</feature>
<dbReference type="InterPro" id="IPR001940">
    <property type="entry name" value="Peptidase_S1C"/>
</dbReference>
<dbReference type="InterPro" id="IPR009003">
    <property type="entry name" value="Peptidase_S1_PA"/>
</dbReference>
<evidence type="ECO:0000256" key="2">
    <source>
        <dbReference type="ARBA" id="ARBA00022670"/>
    </source>
</evidence>
<keyword evidence="3" id="KW-0378">Hydrolase</keyword>
<dbReference type="InterPro" id="IPR001478">
    <property type="entry name" value="PDZ"/>
</dbReference>
<reference evidence="7" key="1">
    <citation type="submission" date="2020-04" db="EMBL/GenBank/DDBJ databases">
        <authorList>
            <person name="Zhang T."/>
        </authorList>
    </citation>
    <scope>NUCLEOTIDE SEQUENCE</scope>
    <source>
        <strain evidence="7">HKST-UBA17</strain>
    </source>
</reference>
<proteinExistence type="inferred from homology"/>
<evidence type="ECO:0000313" key="7">
    <source>
        <dbReference type="EMBL" id="MCA9376634.1"/>
    </source>
</evidence>
<dbReference type="Proteomes" id="UP000741282">
    <property type="component" value="Unassembled WGS sequence"/>
</dbReference>
<dbReference type="EMBL" id="JAGQLN010000005">
    <property type="protein sequence ID" value="MCA9376634.1"/>
    <property type="molecule type" value="Genomic_DNA"/>
</dbReference>
<feature type="domain" description="PDZ" evidence="6">
    <location>
        <begin position="350"/>
        <end position="402"/>
    </location>
</feature>
<dbReference type="CDD" id="cd06779">
    <property type="entry name" value="cpPDZ_Deg_HtrA-like"/>
    <property type="match status" value="1"/>
</dbReference>
<dbReference type="GO" id="GO:0006508">
    <property type="term" value="P:proteolysis"/>
    <property type="evidence" value="ECO:0007669"/>
    <property type="project" value="UniProtKB-KW"/>
</dbReference>
<evidence type="ECO:0000256" key="1">
    <source>
        <dbReference type="ARBA" id="ARBA00010541"/>
    </source>
</evidence>
<evidence type="ECO:0000256" key="5">
    <source>
        <dbReference type="SAM" id="Phobius"/>
    </source>
</evidence>
<dbReference type="Pfam" id="PF13365">
    <property type="entry name" value="Trypsin_2"/>
    <property type="match status" value="1"/>
</dbReference>
<dbReference type="Pfam" id="PF13180">
    <property type="entry name" value="PDZ_2"/>
    <property type="match status" value="1"/>
</dbReference>
<name>A0A955I253_9BACT</name>
<dbReference type="Gene3D" id="2.40.10.10">
    <property type="entry name" value="Trypsin-like serine proteases"/>
    <property type="match status" value="2"/>
</dbReference>
<dbReference type="InterPro" id="IPR043504">
    <property type="entry name" value="Peptidase_S1_PA_chymotrypsin"/>
</dbReference>
<accession>A0A955I253</accession>
<dbReference type="PANTHER" id="PTHR43343:SF3">
    <property type="entry name" value="PROTEASE DO-LIKE 8, CHLOROPLASTIC"/>
    <property type="match status" value="1"/>
</dbReference>
<dbReference type="PANTHER" id="PTHR43343">
    <property type="entry name" value="PEPTIDASE S12"/>
    <property type="match status" value="1"/>
</dbReference>
<dbReference type="GO" id="GO:0004252">
    <property type="term" value="F:serine-type endopeptidase activity"/>
    <property type="evidence" value="ECO:0007669"/>
    <property type="project" value="InterPro"/>
</dbReference>
<dbReference type="Gene3D" id="2.30.42.10">
    <property type="match status" value="1"/>
</dbReference>
<protein>
    <submittedName>
        <fullName evidence="7">Trypsin-like peptidase domain-containing protein</fullName>
    </submittedName>
</protein>
<keyword evidence="2" id="KW-0645">Protease</keyword>
<keyword evidence="5" id="KW-0812">Transmembrane</keyword>
<evidence type="ECO:0000313" key="8">
    <source>
        <dbReference type="Proteomes" id="UP000741282"/>
    </source>
</evidence>
<dbReference type="PRINTS" id="PR00834">
    <property type="entry name" value="PROTEASES2C"/>
</dbReference>
<comment type="caution">
    <text evidence="7">The sequence shown here is derived from an EMBL/GenBank/DDBJ whole genome shotgun (WGS) entry which is preliminary data.</text>
</comment>
<evidence type="ECO:0000259" key="6">
    <source>
        <dbReference type="PROSITE" id="PS50106"/>
    </source>
</evidence>
<sequence>MEEKITKSDEKKVGETVGTTVVDGKTKSVDPISDKSEKEKDAILKNSKEEKNERRSRKKKLIGCGCTSLVLVIFAILLGGVILGFYTARNLTDFLKDRGVTIEWLTEKSDSNDSSIVTQENKIVKVTSEESQVIEVVQENMHSVVSVAISQLELQPGTGVVDRSNNIGSGFIVDENGLIITNQHVVSDQNADYKVITEDGEEYEVQDIVRDDFNDIALLKIDAEGLDPVELGDSDALIPGQMVIAIGTPLGEYAGSVTTGVISGLDRSVSTSSGSFFGTVKTFENVIQIDAAVNPGNSGGPLLNSSGEVIGVNFATTSGADNISFALPINRVVNRLEEYRIYGKFLRPFVGIEYEMITESQARYYTDILPGAFVRSVVDGSPAQDAGIKRGDIIVQIEGDPVVSSFIEMIQKFKIGDSVEMKILRDGKEVSVSVVLGEAD</sequence>
<feature type="region of interest" description="Disordered" evidence="4">
    <location>
        <begin position="24"/>
        <end position="51"/>
    </location>
</feature>
<comment type="similarity">
    <text evidence="1">Belongs to the peptidase S1C family.</text>
</comment>
<dbReference type="InterPro" id="IPR051201">
    <property type="entry name" value="Chloro_Bact_Ser_Proteases"/>
</dbReference>
<evidence type="ECO:0000256" key="4">
    <source>
        <dbReference type="SAM" id="MobiDB-lite"/>
    </source>
</evidence>
<dbReference type="PROSITE" id="PS50106">
    <property type="entry name" value="PDZ"/>
    <property type="match status" value="1"/>
</dbReference>
<evidence type="ECO:0000256" key="3">
    <source>
        <dbReference type="ARBA" id="ARBA00022801"/>
    </source>
</evidence>
<dbReference type="SUPFAM" id="SSF50494">
    <property type="entry name" value="Trypsin-like serine proteases"/>
    <property type="match status" value="1"/>
</dbReference>
<dbReference type="SMART" id="SM00228">
    <property type="entry name" value="PDZ"/>
    <property type="match status" value="1"/>
</dbReference>
<dbReference type="SUPFAM" id="SSF50156">
    <property type="entry name" value="PDZ domain-like"/>
    <property type="match status" value="1"/>
</dbReference>
<organism evidence="7 8">
    <name type="scientific">Candidatus Dojkabacteria bacterium</name>
    <dbReference type="NCBI Taxonomy" id="2099670"/>
    <lineage>
        <taxon>Bacteria</taxon>
        <taxon>Candidatus Dojkabacteria</taxon>
    </lineage>
</organism>
<dbReference type="AlphaFoldDB" id="A0A955I253"/>
<keyword evidence="5" id="KW-1133">Transmembrane helix</keyword>